<evidence type="ECO:0000313" key="2">
    <source>
        <dbReference type="Proteomes" id="UP000266861"/>
    </source>
</evidence>
<organism evidence="1 2">
    <name type="scientific">Diversispora epigaea</name>
    <dbReference type="NCBI Taxonomy" id="1348612"/>
    <lineage>
        <taxon>Eukaryota</taxon>
        <taxon>Fungi</taxon>
        <taxon>Fungi incertae sedis</taxon>
        <taxon>Mucoromycota</taxon>
        <taxon>Glomeromycotina</taxon>
        <taxon>Glomeromycetes</taxon>
        <taxon>Diversisporales</taxon>
        <taxon>Diversisporaceae</taxon>
        <taxon>Diversispora</taxon>
    </lineage>
</organism>
<dbReference type="AlphaFoldDB" id="A0A397J8W6"/>
<accession>A0A397J8W6</accession>
<evidence type="ECO:0000313" key="1">
    <source>
        <dbReference type="EMBL" id="RHZ81220.1"/>
    </source>
</evidence>
<dbReference type="Proteomes" id="UP000266861">
    <property type="component" value="Unassembled WGS sequence"/>
</dbReference>
<sequence>MQEVIDMELHAYLSEILKLLHEEKLAPVNTIDSLMATAANITAMKECPNCNQKNIKNRKQICPRCKERLPTLAKIQNEKSIENNVIDQQSKPLIFKPYSINDELSSVSVPRISLTQQQIIEQGVNIPEIYIPDPININPNSIANVEKVLSHIETISGIKDESRQLHEEMNMLRAYVELNWEINLKQFASCQGYRTENQLVYFKKCVDHHKSWDSVCNIYRQAIAMELMWPYVKSHSNPSVEGYLVWVNEQQDPLYRAKYEQTFVYLQAIINYRKAIRTNNSFLKRAAKRSFSPIWSARRHPIYRFLEVTDEVQLMRLYPEVCETIEKNCVVSRSGIYEQHQGLDAIIEEVNKALKALIPPVPQYHHWKVAARNCKKFFELRNNLFKLIGYNDLQASGPRTQLESTMECQRFRIHLRSLEFTNLDNARSVCQSLGEHHELSEHLKNFTHLAKQARQNYIIEVFFNKNPPPFFRPIPITKQEADAQENEENIKKAEILLKIETLLEHCESARKKYLGLKSKKRSELLDILQDIKHAFNSNNEFND</sequence>
<protein>
    <submittedName>
        <fullName evidence="1">Uncharacterized protein</fullName>
    </submittedName>
</protein>
<dbReference type="OrthoDB" id="2448326at2759"/>
<comment type="caution">
    <text evidence="1">The sequence shown here is derived from an EMBL/GenBank/DDBJ whole genome shotgun (WGS) entry which is preliminary data.</text>
</comment>
<dbReference type="EMBL" id="PQFF01000114">
    <property type="protein sequence ID" value="RHZ81220.1"/>
    <property type="molecule type" value="Genomic_DNA"/>
</dbReference>
<name>A0A397J8W6_9GLOM</name>
<keyword evidence="2" id="KW-1185">Reference proteome</keyword>
<reference evidence="1 2" key="1">
    <citation type="submission" date="2018-08" db="EMBL/GenBank/DDBJ databases">
        <title>Genome and evolution of the arbuscular mycorrhizal fungus Diversispora epigaea (formerly Glomus versiforme) and its bacterial endosymbionts.</title>
        <authorList>
            <person name="Sun X."/>
            <person name="Fei Z."/>
            <person name="Harrison M."/>
        </authorList>
    </citation>
    <scope>NUCLEOTIDE SEQUENCE [LARGE SCALE GENOMIC DNA]</scope>
    <source>
        <strain evidence="1 2">IT104</strain>
    </source>
</reference>
<proteinExistence type="predicted"/>
<gene>
    <name evidence="1" type="ORF">Glove_122g71</name>
</gene>